<sequence>MEFKRYKVKKDLIIVGAGMPGICAAIQAARLGLTVALINNRGYLGGNSSAEIGVSVDGADGCHEFNCYSREAGIVDELRLENLYRNPQRNRYVWDAVLIDAIRKEPNIEVFLNTNIDQVEMEDEKRIKFVSGSQLGSEKRFEFYGLCFLDDTGDGTVGYLAGADYRMGRESKDEFGERIAPDKADDCVIPSTLTFYAKDMGKPVRYIRPDFAIDLTKTDVLKYRTIPKDEFYRFHWYYEVTGSINQIENSEKIIQMHRELVYGIWDYIKNSSEYDADNYDLEYVAPVPGKRESRRLMGDYILKESDIVEQRDFEDTVGHGGWSIDLHAIEGFFSKDLVNQHIFLKGIYQIPYRTGYSWNVENLFMAGRCMSTTHVAFGSTRVMATLSTLGQALGAAAYLCKKYNTIPRGVYENHRKELQQILLKWDQYIVGCRNVDPADMAREAEIEVSSVQECELTCVEFAKSLENRLGLIIPADGFINNLYIKVRAIKDALFHYALYLPVKKENYNPENKIAEGTVEVKASQDWKWVAIPINKEVDKNKIFIELDEKPELEIGMTGKKLTGVVCFERVKNQAPTIVDIDTLKMKEYIWRNLKGTICFKVEPEQKVYGGENIINGYARPYGLPNIWFSKEGAEGQHVKLTWHEKKCIKEIILYFDSDLNFRIGFRPTLENVIPEIVKDYDIYCKTEAGYIKIKEIRNNHQRMNRILIDPIETNEIKIEFHATNGCPRVGLYEVRIY</sequence>
<dbReference type="GO" id="GO:0016491">
    <property type="term" value="F:oxidoreductase activity"/>
    <property type="evidence" value="ECO:0007669"/>
    <property type="project" value="UniProtKB-KW"/>
</dbReference>
<dbReference type="OrthoDB" id="9759982at2"/>
<comment type="caution">
    <text evidence="6">The sequence shown here is derived from an EMBL/GenBank/DDBJ whole genome shotgun (WGS) entry which is preliminary data.</text>
</comment>
<evidence type="ECO:0000256" key="4">
    <source>
        <dbReference type="ARBA" id="ARBA00023004"/>
    </source>
</evidence>
<protein>
    <submittedName>
        <fullName evidence="6">Pyridine nucleotide-disulfide oxidoreductase</fullName>
    </submittedName>
</protein>
<dbReference type="PANTHER" id="PTHR43498">
    <property type="entry name" value="FERREDOXIN:COB-COM HETERODISULFIDE REDUCTASE SUBUNIT A"/>
    <property type="match status" value="1"/>
</dbReference>
<dbReference type="Pfam" id="PF12831">
    <property type="entry name" value="FAD_oxidored"/>
    <property type="match status" value="1"/>
</dbReference>
<name>A0A2K2F9V3_9CLOT</name>
<dbReference type="Proteomes" id="UP000236151">
    <property type="component" value="Unassembled WGS sequence"/>
</dbReference>
<reference evidence="6 7" key="1">
    <citation type="submission" date="2017-06" db="EMBL/GenBank/DDBJ databases">
        <title>Investigating the central metabolism of Clostridium thermosuccinogenes.</title>
        <authorList>
            <person name="Koendjbiharie J.G."/>
            <person name="van Kranenburg R."/>
        </authorList>
    </citation>
    <scope>NUCLEOTIDE SEQUENCE [LARGE SCALE GENOMIC DNA]</scope>
    <source>
        <strain evidence="6 7">DSM 5806</strain>
    </source>
</reference>
<evidence type="ECO:0000256" key="1">
    <source>
        <dbReference type="ARBA" id="ARBA00022485"/>
    </source>
</evidence>
<evidence type="ECO:0000313" key="6">
    <source>
        <dbReference type="EMBL" id="PNT95537.1"/>
    </source>
</evidence>
<dbReference type="PANTHER" id="PTHR43498:SF1">
    <property type="entry name" value="COB--COM HETERODISULFIDE REDUCTASE IRON-SULFUR SUBUNIT A"/>
    <property type="match status" value="1"/>
</dbReference>
<keyword evidence="1" id="KW-0004">4Fe-4S</keyword>
<dbReference type="SUPFAM" id="SSF51905">
    <property type="entry name" value="FAD/NAD(P)-binding domain"/>
    <property type="match status" value="1"/>
</dbReference>
<keyword evidence="5" id="KW-0411">Iron-sulfur</keyword>
<evidence type="ECO:0000256" key="3">
    <source>
        <dbReference type="ARBA" id="ARBA00023002"/>
    </source>
</evidence>
<dbReference type="GO" id="GO:0051539">
    <property type="term" value="F:4 iron, 4 sulfur cluster binding"/>
    <property type="evidence" value="ECO:0007669"/>
    <property type="project" value="UniProtKB-KW"/>
</dbReference>
<dbReference type="Gene3D" id="3.50.50.60">
    <property type="entry name" value="FAD/NAD(P)-binding domain"/>
    <property type="match status" value="1"/>
</dbReference>
<evidence type="ECO:0000256" key="5">
    <source>
        <dbReference type="ARBA" id="ARBA00023014"/>
    </source>
</evidence>
<keyword evidence="7" id="KW-1185">Reference proteome</keyword>
<dbReference type="Gene3D" id="2.60.120.260">
    <property type="entry name" value="Galactose-binding domain-like"/>
    <property type="match status" value="1"/>
</dbReference>
<proteinExistence type="predicted"/>
<dbReference type="InterPro" id="IPR036188">
    <property type="entry name" value="FAD/NAD-bd_sf"/>
</dbReference>
<accession>A0A2K2F9V3</accession>
<dbReference type="KEGG" id="cthd:CDO33_20250"/>
<evidence type="ECO:0000256" key="2">
    <source>
        <dbReference type="ARBA" id="ARBA00022723"/>
    </source>
</evidence>
<dbReference type="InterPro" id="IPR039650">
    <property type="entry name" value="HdrA-like"/>
</dbReference>
<dbReference type="RefSeq" id="WP_103082914.1">
    <property type="nucleotide sequence ID" value="NZ_CP021850.1"/>
</dbReference>
<keyword evidence="2" id="KW-0479">Metal-binding</keyword>
<dbReference type="EMBL" id="NIOJ01000064">
    <property type="protein sequence ID" value="PNT95537.1"/>
    <property type="molecule type" value="Genomic_DNA"/>
</dbReference>
<keyword evidence="4" id="KW-0408">Iron</keyword>
<dbReference type="AlphaFoldDB" id="A0A2K2F9V3"/>
<dbReference type="GO" id="GO:0046872">
    <property type="term" value="F:metal ion binding"/>
    <property type="evidence" value="ECO:0007669"/>
    <property type="project" value="UniProtKB-KW"/>
</dbReference>
<gene>
    <name evidence="6" type="ORF">CDQ84_16880</name>
</gene>
<keyword evidence="3" id="KW-0560">Oxidoreductase</keyword>
<organism evidence="6 7">
    <name type="scientific">Clostridium thermosuccinogenes</name>
    <dbReference type="NCBI Taxonomy" id="84032"/>
    <lineage>
        <taxon>Bacteria</taxon>
        <taxon>Bacillati</taxon>
        <taxon>Bacillota</taxon>
        <taxon>Clostridia</taxon>
        <taxon>Eubacteriales</taxon>
        <taxon>Clostridiaceae</taxon>
        <taxon>Clostridium</taxon>
    </lineage>
</organism>
<evidence type="ECO:0000313" key="7">
    <source>
        <dbReference type="Proteomes" id="UP000236151"/>
    </source>
</evidence>